<accession>X6PCR6</accession>
<dbReference type="EMBL" id="ASPP01001208">
    <property type="protein sequence ID" value="ETO35859.1"/>
    <property type="molecule type" value="Genomic_DNA"/>
</dbReference>
<organism evidence="4 5">
    <name type="scientific">Reticulomyxa filosa</name>
    <dbReference type="NCBI Taxonomy" id="46433"/>
    <lineage>
        <taxon>Eukaryota</taxon>
        <taxon>Sar</taxon>
        <taxon>Rhizaria</taxon>
        <taxon>Retaria</taxon>
        <taxon>Foraminifera</taxon>
        <taxon>Monothalamids</taxon>
        <taxon>Reticulomyxidae</taxon>
        <taxon>Reticulomyxa</taxon>
    </lineage>
</organism>
<proteinExistence type="predicted"/>
<dbReference type="PROSITE" id="PS50294">
    <property type="entry name" value="WD_REPEATS_REGION"/>
    <property type="match status" value="2"/>
</dbReference>
<evidence type="ECO:0000313" key="4">
    <source>
        <dbReference type="EMBL" id="ETO35859.1"/>
    </source>
</evidence>
<gene>
    <name evidence="4" type="ORF">RFI_01205</name>
</gene>
<name>X6PCR6_RETFI</name>
<dbReference type="PANTHER" id="PTHR19848:SF8">
    <property type="entry name" value="F-BOX AND WD REPEAT DOMAIN CONTAINING 7"/>
    <property type="match status" value="1"/>
</dbReference>
<evidence type="ECO:0000256" key="1">
    <source>
        <dbReference type="ARBA" id="ARBA00022574"/>
    </source>
</evidence>
<evidence type="ECO:0000256" key="2">
    <source>
        <dbReference type="ARBA" id="ARBA00022737"/>
    </source>
</evidence>
<dbReference type="InterPro" id="IPR019775">
    <property type="entry name" value="WD40_repeat_CS"/>
</dbReference>
<dbReference type="SMART" id="SM00320">
    <property type="entry name" value="WD40"/>
    <property type="match status" value="6"/>
</dbReference>
<reference evidence="4 5" key="1">
    <citation type="journal article" date="2013" name="Curr. Biol.">
        <title>The Genome of the Foraminiferan Reticulomyxa filosa.</title>
        <authorList>
            <person name="Glockner G."/>
            <person name="Hulsmann N."/>
            <person name="Schleicher M."/>
            <person name="Noegel A.A."/>
            <person name="Eichinger L."/>
            <person name="Gallinger C."/>
            <person name="Pawlowski J."/>
            <person name="Sierra R."/>
            <person name="Euteneuer U."/>
            <person name="Pillet L."/>
            <person name="Moustafa A."/>
            <person name="Platzer M."/>
            <person name="Groth M."/>
            <person name="Szafranski K."/>
            <person name="Schliwa M."/>
        </authorList>
    </citation>
    <scope>NUCLEOTIDE SEQUENCE [LARGE SCALE GENOMIC DNA]</scope>
</reference>
<evidence type="ECO:0000256" key="3">
    <source>
        <dbReference type="PROSITE-ProRule" id="PRU00221"/>
    </source>
</evidence>
<comment type="caution">
    <text evidence="4">The sequence shown here is derived from an EMBL/GenBank/DDBJ whole genome shotgun (WGS) entry which is preliminary data.</text>
</comment>
<dbReference type="AlphaFoldDB" id="X6PCR6"/>
<dbReference type="Pfam" id="PF00400">
    <property type="entry name" value="WD40"/>
    <property type="match status" value="5"/>
</dbReference>
<protein>
    <submittedName>
        <fullName evidence="4">G-protein beta WD-40 repeats containing protein</fullName>
    </submittedName>
</protein>
<dbReference type="InterPro" id="IPR036322">
    <property type="entry name" value="WD40_repeat_dom_sf"/>
</dbReference>
<dbReference type="PROSITE" id="PS50082">
    <property type="entry name" value="WD_REPEATS_2"/>
    <property type="match status" value="3"/>
</dbReference>
<feature type="repeat" description="WD" evidence="3">
    <location>
        <begin position="249"/>
        <end position="290"/>
    </location>
</feature>
<keyword evidence="1 3" id="KW-0853">WD repeat</keyword>
<dbReference type="PANTHER" id="PTHR19848">
    <property type="entry name" value="WD40 REPEAT PROTEIN"/>
    <property type="match status" value="1"/>
</dbReference>
<dbReference type="InterPro" id="IPR015943">
    <property type="entry name" value="WD40/YVTN_repeat-like_dom_sf"/>
</dbReference>
<feature type="repeat" description="WD" evidence="3">
    <location>
        <begin position="140"/>
        <end position="166"/>
    </location>
</feature>
<dbReference type="PROSITE" id="PS00678">
    <property type="entry name" value="WD_REPEATS_1"/>
    <property type="match status" value="2"/>
</dbReference>
<sequence>MEIRDYFVIYLQNISKSVNFNVNTVPNKKNLNNEFLNINIINSTYVFWNGHKANAEMDTTINEKGNTTQQLVSLSFITSSTFDVTMNVVIHLEKQVTLVIQNWLWLENIKFGWIDDFDKMIVKYVKLFVFFFFDFYKKKNDNKIVSSLSDQTVRIWDIESGKQIQMFEGSSDWNHFAAFSPDGKYIVSGSRDGMMLWDVSLEKEVVRFEGYTSIVACVSFSPDGKYIVTGSSMEMILWSVESGKKIGNFFGHYAGILSVEFSSDCQTIVSASKDKTICLWNVKSSERLKQFKGHWRGVRRATFSPNNQFILSISGDSTIRIWDVQSGKQLKVLHGNTEEMYDVQYFLDGQTIVYSDDKAIVLWDLESGEKIQELKGHSDDISKIDFGFGDKHKHNIQFNAFFFLISSNLKYSFFLEIKFEISLYE</sequence>
<dbReference type="PRINTS" id="PR00320">
    <property type="entry name" value="GPROTEINBRPT"/>
</dbReference>
<dbReference type="Proteomes" id="UP000023152">
    <property type="component" value="Unassembled WGS sequence"/>
</dbReference>
<keyword evidence="5" id="KW-1185">Reference proteome</keyword>
<dbReference type="Gene3D" id="2.130.10.10">
    <property type="entry name" value="YVTN repeat-like/Quinoprotein amine dehydrogenase"/>
    <property type="match status" value="2"/>
</dbReference>
<dbReference type="SUPFAM" id="SSF50978">
    <property type="entry name" value="WD40 repeat-like"/>
    <property type="match status" value="1"/>
</dbReference>
<dbReference type="CDD" id="cd00200">
    <property type="entry name" value="WD40"/>
    <property type="match status" value="1"/>
</dbReference>
<feature type="repeat" description="WD" evidence="3">
    <location>
        <begin position="291"/>
        <end position="332"/>
    </location>
</feature>
<dbReference type="InterPro" id="IPR020472">
    <property type="entry name" value="WD40_PAC1"/>
</dbReference>
<dbReference type="OrthoDB" id="6154712at2759"/>
<keyword evidence="2" id="KW-0677">Repeat</keyword>
<evidence type="ECO:0000313" key="5">
    <source>
        <dbReference type="Proteomes" id="UP000023152"/>
    </source>
</evidence>
<dbReference type="InterPro" id="IPR001680">
    <property type="entry name" value="WD40_rpt"/>
</dbReference>